<keyword evidence="4" id="KW-0297">G-protein coupled receptor</keyword>
<keyword evidence="2 8" id="KW-0812">Transmembrane</keyword>
<accession>B3RXE6</accession>
<dbReference type="GO" id="GO:0071482">
    <property type="term" value="P:cellular response to light stimulus"/>
    <property type="evidence" value="ECO:0000318"/>
    <property type="project" value="GO_Central"/>
</dbReference>
<reference evidence="10 11" key="1">
    <citation type="journal article" date="2008" name="Nature">
        <title>The Trichoplax genome and the nature of placozoans.</title>
        <authorList>
            <person name="Srivastava M."/>
            <person name="Begovic E."/>
            <person name="Chapman J."/>
            <person name="Putnam N.H."/>
            <person name="Hellsten U."/>
            <person name="Kawashima T."/>
            <person name="Kuo A."/>
            <person name="Mitros T."/>
            <person name="Salamov A."/>
            <person name="Carpenter M.L."/>
            <person name="Signorovitch A.Y."/>
            <person name="Moreno M.A."/>
            <person name="Kamm K."/>
            <person name="Grimwood J."/>
            <person name="Schmutz J."/>
            <person name="Shapiro H."/>
            <person name="Grigoriev I.V."/>
            <person name="Buss L.W."/>
            <person name="Schierwater B."/>
            <person name="Dellaporta S.L."/>
            <person name="Rokhsar D.S."/>
        </authorList>
    </citation>
    <scope>NUCLEOTIDE SEQUENCE [LARGE SCALE GENOMIC DNA]</scope>
    <source>
        <strain evidence="10 11">Grell-BS-1999</strain>
    </source>
</reference>
<evidence type="ECO:0000256" key="5">
    <source>
        <dbReference type="ARBA" id="ARBA00023136"/>
    </source>
</evidence>
<feature type="transmembrane region" description="Helical" evidence="8">
    <location>
        <begin position="29"/>
        <end position="52"/>
    </location>
</feature>
<evidence type="ECO:0000313" key="10">
    <source>
        <dbReference type="EMBL" id="EDV24407.1"/>
    </source>
</evidence>
<dbReference type="Gene3D" id="1.20.1070.10">
    <property type="entry name" value="Rhodopsin 7-helix transmembrane proteins"/>
    <property type="match status" value="1"/>
</dbReference>
<dbReference type="Proteomes" id="UP000009022">
    <property type="component" value="Unassembled WGS sequence"/>
</dbReference>
<dbReference type="GO" id="GO:0008020">
    <property type="term" value="F:G protein-coupled photoreceptor activity"/>
    <property type="evidence" value="ECO:0000318"/>
    <property type="project" value="GO_Central"/>
</dbReference>
<dbReference type="AlphaFoldDB" id="B3RXE6"/>
<evidence type="ECO:0000256" key="3">
    <source>
        <dbReference type="ARBA" id="ARBA00022989"/>
    </source>
</evidence>
<dbReference type="PROSITE" id="PS50262">
    <property type="entry name" value="G_PROTEIN_RECEP_F1_2"/>
    <property type="match status" value="1"/>
</dbReference>
<keyword evidence="11" id="KW-1185">Reference proteome</keyword>
<comment type="subcellular location">
    <subcellularLocation>
        <location evidence="1">Membrane</location>
        <topology evidence="1">Multi-pass membrane protein</topology>
    </subcellularLocation>
</comment>
<dbReference type="EMBL" id="DS985245">
    <property type="protein sequence ID" value="EDV24407.1"/>
    <property type="molecule type" value="Genomic_DNA"/>
</dbReference>
<dbReference type="RefSeq" id="XP_002112297.1">
    <property type="nucleotide sequence ID" value="XM_002112261.1"/>
</dbReference>
<dbReference type="FunFam" id="1.20.1070.10:FF:000748">
    <property type="entry name" value="Predicted protein"/>
    <property type="match status" value="1"/>
</dbReference>
<dbReference type="STRING" id="10228.B3RXE6"/>
<dbReference type="PhylomeDB" id="B3RXE6"/>
<evidence type="ECO:0000256" key="6">
    <source>
        <dbReference type="ARBA" id="ARBA00023170"/>
    </source>
</evidence>
<evidence type="ECO:0000256" key="8">
    <source>
        <dbReference type="SAM" id="Phobius"/>
    </source>
</evidence>
<dbReference type="KEGG" id="tad:TRIADDRAFT_56182"/>
<dbReference type="InterPro" id="IPR000276">
    <property type="entry name" value="GPCR_Rhodpsn"/>
</dbReference>
<dbReference type="OrthoDB" id="10015560at2759"/>
<dbReference type="HOGENOM" id="CLU_1172015_0_0_1"/>
<dbReference type="Pfam" id="PF00001">
    <property type="entry name" value="7tm_1"/>
    <property type="match status" value="1"/>
</dbReference>
<keyword evidence="6" id="KW-0675">Receptor</keyword>
<name>B3RXE6_TRIAD</name>
<proteinExistence type="predicted"/>
<sequence length="237" mass="27223">MAASAIASYWKINNSGPSFTIRRAWQMVCVAYIAPVLLLLLPTVGLWARITYFHGVGICMIDFSSEIDTNHIVFMFAIVFPILFITTAIIGFCYCRIYRIVRRSSKVIAQYNARNHQMQATTHNAHNCNNTPFEHRKTYSRRDISLAKTLVVIFALFIVSYAPYALANIFYFFNLIDLSFTQALYLLTVSCVNSIFNPIIFYSRRRRLAITDKIFRVKQVDTGVTMAMKQLETVISH</sequence>
<evidence type="ECO:0000256" key="2">
    <source>
        <dbReference type="ARBA" id="ARBA00022692"/>
    </source>
</evidence>
<dbReference type="InterPro" id="IPR050125">
    <property type="entry name" value="GPCR_opsins"/>
</dbReference>
<dbReference type="GO" id="GO:0005886">
    <property type="term" value="C:plasma membrane"/>
    <property type="evidence" value="ECO:0000318"/>
    <property type="project" value="GO_Central"/>
</dbReference>
<protein>
    <recommendedName>
        <fullName evidence="9">G-protein coupled receptors family 1 profile domain-containing protein</fullName>
    </recommendedName>
</protein>
<organism evidence="10 11">
    <name type="scientific">Trichoplax adhaerens</name>
    <name type="common">Trichoplax reptans</name>
    <dbReference type="NCBI Taxonomy" id="10228"/>
    <lineage>
        <taxon>Eukaryota</taxon>
        <taxon>Metazoa</taxon>
        <taxon>Placozoa</taxon>
        <taxon>Uniplacotomia</taxon>
        <taxon>Trichoplacea</taxon>
        <taxon>Trichoplacidae</taxon>
        <taxon>Trichoplax</taxon>
    </lineage>
</organism>
<dbReference type="SUPFAM" id="SSF81321">
    <property type="entry name" value="Family A G protein-coupled receptor-like"/>
    <property type="match status" value="1"/>
</dbReference>
<evidence type="ECO:0000259" key="9">
    <source>
        <dbReference type="PROSITE" id="PS50262"/>
    </source>
</evidence>
<feature type="transmembrane region" description="Helical" evidence="8">
    <location>
        <begin position="183"/>
        <end position="203"/>
    </location>
</feature>
<feature type="domain" description="G-protein coupled receptors family 1 profile" evidence="9">
    <location>
        <begin position="1"/>
        <end position="201"/>
    </location>
</feature>
<dbReference type="GO" id="GO:0007186">
    <property type="term" value="P:G protein-coupled receptor signaling pathway"/>
    <property type="evidence" value="ECO:0000318"/>
    <property type="project" value="GO_Central"/>
</dbReference>
<keyword evidence="3 8" id="KW-1133">Transmembrane helix</keyword>
<evidence type="ECO:0000256" key="7">
    <source>
        <dbReference type="ARBA" id="ARBA00023224"/>
    </source>
</evidence>
<dbReference type="PANTHER" id="PTHR24240">
    <property type="entry name" value="OPSIN"/>
    <property type="match status" value="1"/>
</dbReference>
<dbReference type="CTD" id="6753510"/>
<evidence type="ECO:0000256" key="1">
    <source>
        <dbReference type="ARBA" id="ARBA00004141"/>
    </source>
</evidence>
<feature type="transmembrane region" description="Helical" evidence="8">
    <location>
        <begin position="146"/>
        <end position="171"/>
    </location>
</feature>
<gene>
    <name evidence="10" type="ORF">TRIADDRAFT_56182</name>
</gene>
<dbReference type="GO" id="GO:0007602">
    <property type="term" value="P:phototransduction"/>
    <property type="evidence" value="ECO:0000318"/>
    <property type="project" value="GO_Central"/>
</dbReference>
<dbReference type="CDD" id="cd00637">
    <property type="entry name" value="7tm_classA_rhodopsin-like"/>
    <property type="match status" value="1"/>
</dbReference>
<feature type="transmembrane region" description="Helical" evidence="8">
    <location>
        <begin position="72"/>
        <end position="95"/>
    </location>
</feature>
<keyword evidence="5 8" id="KW-0472">Membrane</keyword>
<keyword evidence="7" id="KW-0807">Transducer</keyword>
<dbReference type="InterPro" id="IPR017452">
    <property type="entry name" value="GPCR_Rhodpsn_7TM"/>
</dbReference>
<dbReference type="InParanoid" id="B3RXE6"/>
<dbReference type="GeneID" id="6753510"/>
<evidence type="ECO:0000256" key="4">
    <source>
        <dbReference type="ARBA" id="ARBA00023040"/>
    </source>
</evidence>
<evidence type="ECO:0000313" key="11">
    <source>
        <dbReference type="Proteomes" id="UP000009022"/>
    </source>
</evidence>